<dbReference type="GO" id="GO:0005524">
    <property type="term" value="F:ATP binding"/>
    <property type="evidence" value="ECO:0007669"/>
    <property type="project" value="UniProtKB-UniRule"/>
</dbReference>
<feature type="binding site" evidence="19">
    <location>
        <position position="286"/>
    </location>
    <ligand>
        <name>ATP</name>
        <dbReference type="ChEBI" id="CHEBI:30616"/>
        <label>1</label>
    </ligand>
</feature>
<feature type="binding site" evidence="19">
    <location>
        <position position="253"/>
    </location>
    <ligand>
        <name>ATP</name>
        <dbReference type="ChEBI" id="CHEBI:30616"/>
        <label>1</label>
    </ligand>
</feature>
<feature type="domain" description="MGS-like" evidence="21">
    <location>
        <begin position="1008"/>
        <end position="1147"/>
    </location>
</feature>
<evidence type="ECO:0000256" key="7">
    <source>
        <dbReference type="ARBA" id="ARBA00022605"/>
    </source>
</evidence>
<keyword evidence="6 19" id="KW-0436">Ligase</keyword>
<evidence type="ECO:0000259" key="21">
    <source>
        <dbReference type="PROSITE" id="PS51855"/>
    </source>
</evidence>
<dbReference type="PRINTS" id="PR00098">
    <property type="entry name" value="CPSASE"/>
</dbReference>
<evidence type="ECO:0000256" key="1">
    <source>
        <dbReference type="ARBA" id="ARBA00001936"/>
    </source>
</evidence>
<name>A0A1M7G142_9RHOB</name>
<evidence type="ECO:0000256" key="18">
    <source>
        <dbReference type="ARBA" id="ARBA00062056"/>
    </source>
</evidence>
<keyword evidence="8" id="KW-0479">Metal-binding</keyword>
<dbReference type="NCBIfam" id="NF003671">
    <property type="entry name" value="PRK05294.1"/>
    <property type="match status" value="1"/>
</dbReference>
<dbReference type="SUPFAM" id="SSF52335">
    <property type="entry name" value="Methylglyoxal synthase-like"/>
    <property type="match status" value="1"/>
</dbReference>
<comment type="pathway">
    <text evidence="2 19">Pyrimidine metabolism; UMP biosynthesis via de novo pathway; (S)-dihydroorotate from bicarbonate: step 1/3.</text>
</comment>
<dbReference type="GO" id="GO:0006541">
    <property type="term" value="P:glutamine metabolic process"/>
    <property type="evidence" value="ECO:0007669"/>
    <property type="project" value="TreeGrafter"/>
</dbReference>
<dbReference type="EC" id="6.3.5.5" evidence="19"/>
<organism evidence="22 23">
    <name type="scientific">Roseovarius litoreus</name>
    <dbReference type="NCBI Taxonomy" id="1155722"/>
    <lineage>
        <taxon>Bacteria</taxon>
        <taxon>Pseudomonadati</taxon>
        <taxon>Pseudomonadota</taxon>
        <taxon>Alphaproteobacteria</taxon>
        <taxon>Rhodobacterales</taxon>
        <taxon>Roseobacteraceae</taxon>
        <taxon>Roseovarius</taxon>
    </lineage>
</organism>
<feature type="binding site" evidence="19">
    <location>
        <position position="894"/>
    </location>
    <ligand>
        <name>Mn(2+)</name>
        <dbReference type="ChEBI" id="CHEBI:29035"/>
        <label>4</label>
    </ligand>
</feature>
<dbReference type="UniPathway" id="UPA00068">
    <property type="reaction ID" value="UER00171"/>
</dbReference>
<evidence type="ECO:0000256" key="3">
    <source>
        <dbReference type="ARBA" id="ARBA00005077"/>
    </source>
</evidence>
<comment type="catalytic activity">
    <reaction evidence="15 19">
        <text>hydrogencarbonate + NH4(+) + 2 ATP = carbamoyl phosphate + 2 ADP + phosphate + 2 H(+)</text>
        <dbReference type="Rhea" id="RHEA:18029"/>
        <dbReference type="ChEBI" id="CHEBI:15378"/>
        <dbReference type="ChEBI" id="CHEBI:17544"/>
        <dbReference type="ChEBI" id="CHEBI:28938"/>
        <dbReference type="ChEBI" id="CHEBI:30616"/>
        <dbReference type="ChEBI" id="CHEBI:43474"/>
        <dbReference type="ChEBI" id="CHEBI:58228"/>
        <dbReference type="ChEBI" id="CHEBI:456216"/>
        <dbReference type="EC" id="6.3.4.16"/>
    </reaction>
</comment>
<dbReference type="GO" id="GO:0005737">
    <property type="term" value="C:cytoplasm"/>
    <property type="evidence" value="ECO:0007669"/>
    <property type="project" value="TreeGrafter"/>
</dbReference>
<dbReference type="Pfam" id="PF25596">
    <property type="entry name" value="CPSase_L_D1"/>
    <property type="match status" value="2"/>
</dbReference>
<evidence type="ECO:0000256" key="12">
    <source>
        <dbReference type="ARBA" id="ARBA00022842"/>
    </source>
</evidence>
<feature type="binding site" evidence="19">
    <location>
        <position position="892"/>
    </location>
    <ligand>
        <name>ATP</name>
        <dbReference type="ChEBI" id="CHEBI:30616"/>
        <label>2</label>
    </ligand>
</feature>
<feature type="binding site" evidence="19">
    <location>
        <position position="892"/>
    </location>
    <ligand>
        <name>Mn(2+)</name>
        <dbReference type="ChEBI" id="CHEBI:29035"/>
        <label>4</label>
    </ligand>
</feature>
<keyword evidence="23" id="KW-1185">Reference proteome</keyword>
<comment type="cofactor">
    <cofactor evidence="19">
        <name>Mg(2+)</name>
        <dbReference type="ChEBI" id="CHEBI:18420"/>
    </cofactor>
    <cofactor evidence="19">
        <name>Mn(2+)</name>
        <dbReference type="ChEBI" id="CHEBI:29035"/>
    </cofactor>
    <text evidence="19">Binds 4 Mg(2+) or Mn(2+) ions per subunit.</text>
</comment>
<keyword evidence="9 19" id="KW-0677">Repeat</keyword>
<feature type="binding site" evidence="19">
    <location>
        <position position="221"/>
    </location>
    <ligand>
        <name>ATP</name>
        <dbReference type="ChEBI" id="CHEBI:30616"/>
        <label>1</label>
    </ligand>
</feature>
<comment type="similarity">
    <text evidence="4 19">Belongs to the CarB family.</text>
</comment>
<dbReference type="Pfam" id="PF02787">
    <property type="entry name" value="CPSase_L_D3"/>
    <property type="match status" value="1"/>
</dbReference>
<dbReference type="FunFam" id="3.40.50.20:FF:000001">
    <property type="entry name" value="Carbamoyl-phosphate synthase large chain"/>
    <property type="match status" value="1"/>
</dbReference>
<feature type="binding site" evidence="19">
    <location>
        <position position="220"/>
    </location>
    <ligand>
        <name>ATP</name>
        <dbReference type="ChEBI" id="CHEBI:30616"/>
        <label>1</label>
    </ligand>
</feature>
<feature type="binding site" evidence="19">
    <location>
        <position position="344"/>
    </location>
    <ligand>
        <name>Mn(2+)</name>
        <dbReference type="ChEBI" id="CHEBI:29035"/>
        <label>1</label>
    </ligand>
</feature>
<protein>
    <recommendedName>
        <fullName evidence="19">Carbamoyl phosphate synthase large chain</fullName>
        <ecNumber evidence="19">6.3.4.16</ecNumber>
        <ecNumber evidence="19">6.3.5.5</ecNumber>
    </recommendedName>
    <alternativeName>
        <fullName evidence="19">Carbamoyl phosphate synthetase ammonia chain</fullName>
    </alternativeName>
</protein>
<evidence type="ECO:0000256" key="17">
    <source>
        <dbReference type="ARBA" id="ARBA00057223"/>
    </source>
</evidence>
<evidence type="ECO:0000259" key="20">
    <source>
        <dbReference type="PROSITE" id="PS50975"/>
    </source>
</evidence>
<feature type="binding site" evidence="19">
    <location>
        <position position="840"/>
    </location>
    <ligand>
        <name>ATP</name>
        <dbReference type="ChEBI" id="CHEBI:30616"/>
        <label>2</label>
    </ligand>
</feature>
<feature type="binding site" evidence="19">
    <location>
        <position position="807"/>
    </location>
    <ligand>
        <name>ATP</name>
        <dbReference type="ChEBI" id="CHEBI:30616"/>
        <label>2</label>
    </ligand>
</feature>
<evidence type="ECO:0000313" key="22">
    <source>
        <dbReference type="EMBL" id="SHM09875.1"/>
    </source>
</evidence>
<evidence type="ECO:0000256" key="19">
    <source>
        <dbReference type="HAMAP-Rule" id="MF_01210"/>
    </source>
</evidence>
<dbReference type="Pfam" id="PF02786">
    <property type="entry name" value="CPSase_L_D2"/>
    <property type="match status" value="2"/>
</dbReference>
<dbReference type="SMART" id="SM00851">
    <property type="entry name" value="MGS"/>
    <property type="match status" value="1"/>
</dbReference>
<feature type="binding site" evidence="19">
    <location>
        <position position="260"/>
    </location>
    <ligand>
        <name>ATP</name>
        <dbReference type="ChEBI" id="CHEBI:30616"/>
        <label>1</label>
    </ligand>
</feature>
<dbReference type="Proteomes" id="UP000322545">
    <property type="component" value="Unassembled WGS sequence"/>
</dbReference>
<sequence length="1147" mass="123713">MALSKAAFAAGFAMPLASQRVMDITANNLCAGRKRPRPISCPGITMPKRTDISSIMIIGAGPIIIGQACEFDYSGAQACKALREEGYRVILVNSNPATIMTDPGLADATYIEPITPEIVAKIIEKERPDALLPTMGGQTGLNTALAVADMGILDKYGVELIGANRQAIEMAEDRKLFREAMDRLGIENPAATIANTLDEAMAALDTVGLPAIIRPAYTLGGTGGGVAYNRDDYERICKSGLDASPVSQILIDESLLGWKEFEMEVVRDKADNAIIVCAIENVDPMGVHTGDSITVAPALTLTDKEYQIMRNLSIAVLREIGVETGGSNVQWAINPENGRMVVIEMNPRVSRSSALASKATGFPIAKIAAKLAVGYTLDELDNDITKVTPASFEPTIDYVVTKIPRFAFEKFPGSEPHLTTAMKSVGEAMAIGRTIHESLQKALASMETGLSGFDEIEIEGAPERAAVIKALSKQTPDRLRTIAQAMRHGLSNDDIQAATAYDPWFLARIREIVEAEEEVRESGLPKDAAGLRRLKMLGFTDARLAKLTGFTEADVRRRRVAEGVTAVFKRIDTCAAEFEAQTPYMYSTYEAPMMGEVECEARPSDRKKVVILGGGPNRIGQGIEFDYCCCHACFALSDAGYETIMINCNPETVSTDYDTSDRLYFEPLTFEHVMEILRVELENGTLHGVIVQFGGQTPLKLAKALEAEGIPILGTSPDAIDLAEDRERFQALVNQLGLKQPKNGIASTDKQALAIADEIGFPLVIRPSYVLGGRAMEIVRDMAHLERYIAEAVVVSGDSPVLLDGYLSGAIECDVDALCDGETVHVAGIMQHIEEAGVHSGDSACSLPPYSLRPETIAEIKTQTEALARALNVVGLMNVQFAVKGDDIYLIEVNPRASRTVPFVAKATDSAIASIAARLMAGEPMSNFPYRGPYPADTKPGTLPMADQMTLADPAMPWFSVKEAVMPFARFPGVDTILGPEMRSTGEVMGWDVSFPRAFLKAQMGAGTDLPESGTVFFSIKDSDKTPQLIEAARTLTDLGFDLIATRGTAAFLAEQDIDCAVVNKVYEGRPNIVDMLKNGQIALVMNTTEGAQAVEDSREIRSVALYDKIPYFTTGAGAHAAAMAIKARQEGELKVMPLQGQPRPAA</sequence>
<feature type="binding site" evidence="19">
    <location>
        <position position="344"/>
    </location>
    <ligand>
        <name>Mg(2+)</name>
        <dbReference type="ChEBI" id="CHEBI:18420"/>
        <label>1</label>
    </ligand>
</feature>
<evidence type="ECO:0000256" key="14">
    <source>
        <dbReference type="ARBA" id="ARBA00023211"/>
    </source>
</evidence>
<dbReference type="SMART" id="SM01096">
    <property type="entry name" value="CPSase_L_D3"/>
    <property type="match status" value="1"/>
</dbReference>
<feature type="region of interest" description="Allosteric domain" evidence="19">
    <location>
        <begin position="1008"/>
        <end position="1147"/>
    </location>
</feature>
<feature type="binding site" evidence="19">
    <location>
        <position position="766"/>
    </location>
    <ligand>
        <name>ATP</name>
        <dbReference type="ChEBI" id="CHEBI:30616"/>
        <label>2</label>
    </ligand>
</feature>
<dbReference type="GO" id="GO:0046872">
    <property type="term" value="F:metal ion binding"/>
    <property type="evidence" value="ECO:0007669"/>
    <property type="project" value="UniProtKB-KW"/>
</dbReference>
<evidence type="ECO:0000256" key="8">
    <source>
        <dbReference type="ARBA" id="ARBA00022723"/>
    </source>
</evidence>
<feature type="binding site" evidence="19">
    <location>
        <position position="892"/>
    </location>
    <ligand>
        <name>Mg(2+)</name>
        <dbReference type="ChEBI" id="CHEBI:18420"/>
        <label>3</label>
    </ligand>
</feature>
<feature type="binding site" evidence="19">
    <location>
        <position position="894"/>
    </location>
    <ligand>
        <name>Mg(2+)</name>
        <dbReference type="ChEBI" id="CHEBI:18420"/>
        <label>4</label>
    </ligand>
</feature>
<feature type="binding site" evidence="19">
    <location>
        <position position="837"/>
    </location>
    <ligand>
        <name>ATP</name>
        <dbReference type="ChEBI" id="CHEBI:30616"/>
        <label>2</label>
    </ligand>
</feature>
<feature type="binding site" evidence="19">
    <location>
        <position position="174"/>
    </location>
    <ligand>
        <name>ATP</name>
        <dbReference type="ChEBI" id="CHEBI:30616"/>
        <label>1</label>
    </ligand>
</feature>
<dbReference type="NCBIfam" id="TIGR01369">
    <property type="entry name" value="CPSaseII_lrg"/>
    <property type="match status" value="1"/>
</dbReference>
<feature type="binding site" evidence="19">
    <location>
        <position position="838"/>
    </location>
    <ligand>
        <name>ATP</name>
        <dbReference type="ChEBI" id="CHEBI:30616"/>
        <label>2</label>
    </ligand>
</feature>
<dbReference type="InterPro" id="IPR058047">
    <property type="entry name" value="CPSase_preATP-grasp"/>
</dbReference>
<evidence type="ECO:0000256" key="5">
    <source>
        <dbReference type="ARBA" id="ARBA00022571"/>
    </source>
</evidence>
<dbReference type="GO" id="GO:0006526">
    <property type="term" value="P:L-arginine biosynthetic process"/>
    <property type="evidence" value="ECO:0007669"/>
    <property type="project" value="UniProtKB-UniRule"/>
</dbReference>
<accession>A0A1M7G142</accession>
<dbReference type="PROSITE" id="PS50975">
    <property type="entry name" value="ATP_GRASP"/>
    <property type="match status" value="2"/>
</dbReference>
<keyword evidence="11 19" id="KW-0067">ATP-binding</keyword>
<dbReference type="InterPro" id="IPR036914">
    <property type="entry name" value="MGS-like_dom_sf"/>
</dbReference>
<feature type="binding site" evidence="19">
    <location>
        <position position="344"/>
    </location>
    <ligand>
        <name>Mg(2+)</name>
        <dbReference type="ChEBI" id="CHEBI:18420"/>
        <label>2</label>
    </ligand>
</feature>
<evidence type="ECO:0000256" key="6">
    <source>
        <dbReference type="ARBA" id="ARBA00022598"/>
    </source>
</evidence>
<evidence type="ECO:0000256" key="13">
    <source>
        <dbReference type="ARBA" id="ARBA00022975"/>
    </source>
</evidence>
<dbReference type="AlphaFoldDB" id="A0A1M7G142"/>
<evidence type="ECO:0000256" key="10">
    <source>
        <dbReference type="ARBA" id="ARBA00022741"/>
    </source>
</evidence>
<evidence type="ECO:0000256" key="9">
    <source>
        <dbReference type="ARBA" id="ARBA00022737"/>
    </source>
</evidence>
<feature type="binding site" evidence="19">
    <location>
        <position position="330"/>
    </location>
    <ligand>
        <name>Mg(2+)</name>
        <dbReference type="ChEBI" id="CHEBI:18420"/>
        <label>1</label>
    </ligand>
</feature>
<comment type="subunit">
    <text evidence="18 19">Composed of two chains; the small (or glutamine) chain promotes the hydrolysis of glutamine to ammonia, which is used by the large (or ammonia) chain to synthesize carbamoyl phosphate. Tetramer of heterodimers (alpha,beta)4.</text>
</comment>
<feature type="binding site" evidence="19">
    <location>
        <position position="839"/>
    </location>
    <ligand>
        <name>ATP</name>
        <dbReference type="ChEBI" id="CHEBI:30616"/>
        <label>2</label>
    </ligand>
</feature>
<feature type="binding site" evidence="19">
    <location>
        <position position="288"/>
    </location>
    <ligand>
        <name>ATP</name>
        <dbReference type="ChEBI" id="CHEBI:30616"/>
        <label>1</label>
    </ligand>
</feature>
<feature type="binding site" evidence="19">
    <location>
        <position position="214"/>
    </location>
    <ligand>
        <name>ATP</name>
        <dbReference type="ChEBI" id="CHEBI:30616"/>
        <label>1</label>
    </ligand>
</feature>
<dbReference type="FunFam" id="3.30.470.20:FF:000013">
    <property type="entry name" value="Carbamoyl-phosphate synthase large chain"/>
    <property type="match status" value="1"/>
</dbReference>
<feature type="binding site" evidence="19">
    <location>
        <position position="330"/>
    </location>
    <ligand>
        <name>Mn(2+)</name>
        <dbReference type="ChEBI" id="CHEBI:29035"/>
        <label>1</label>
    </ligand>
</feature>
<dbReference type="Gene3D" id="3.30.470.20">
    <property type="entry name" value="ATP-grasp fold, B domain"/>
    <property type="match status" value="2"/>
</dbReference>
<feature type="binding site" evidence="19">
    <location>
        <position position="892"/>
    </location>
    <ligand>
        <name>Mg(2+)</name>
        <dbReference type="ChEBI" id="CHEBI:18420"/>
        <label>4</label>
    </ligand>
</feature>
<feature type="binding site" evidence="19">
    <location>
        <position position="892"/>
    </location>
    <ligand>
        <name>Mn(2+)</name>
        <dbReference type="ChEBI" id="CHEBI:29035"/>
        <label>3</label>
    </ligand>
</feature>
<keyword evidence="14" id="KW-0464">Manganese</keyword>
<keyword evidence="10 19" id="KW-0547">Nucleotide-binding</keyword>
<dbReference type="SUPFAM" id="SSF48108">
    <property type="entry name" value="Carbamoyl phosphate synthetase, large subunit connection domain"/>
    <property type="match status" value="1"/>
</dbReference>
<dbReference type="PROSITE" id="PS51855">
    <property type="entry name" value="MGS"/>
    <property type="match status" value="1"/>
</dbReference>
<feature type="domain" description="ATP-grasp" evidence="20">
    <location>
        <begin position="178"/>
        <end position="373"/>
    </location>
</feature>
<feature type="binding site" evidence="19">
    <location>
        <position position="287"/>
    </location>
    <ligand>
        <name>ATP</name>
        <dbReference type="ChEBI" id="CHEBI:30616"/>
        <label>1</label>
    </ligand>
</feature>
<feature type="region of interest" description="Carboxyphosphate synthetic domain" evidence="19">
    <location>
        <begin position="1"/>
        <end position="447"/>
    </location>
</feature>
<comment type="domain">
    <text evidence="19">The large subunit is composed of 2 ATP-grasp domains that are involved in binding the 2 ATP molecules needed for carbamoyl phosphate synthesis. The N-terminal ATP-grasp domain (referred to as the carboxyphosphate synthetic component) catalyzes the ATP-dependent phosphorylation of hydrogencarbonate to carboxyphosphate and the subsequent nucleophilic attack by ammonia to form a carbamate intermediate. The C-terminal ATP-grasp domain (referred to as the carbamoyl phosphate synthetic component) then catalyzes the phosphorylation of carbamate with the second ATP to form the end product carbamoyl phosphate. The reactive and unstable enzyme intermediates are sequentially channeled from one active site to the next through the interior of the protein over a distance of at least 96 A.</text>
</comment>
<keyword evidence="13 19" id="KW-0665">Pyrimidine biosynthesis</keyword>
<dbReference type="Gene3D" id="3.40.50.1380">
    <property type="entry name" value="Methylglyoxal synthase-like domain"/>
    <property type="match status" value="1"/>
</dbReference>
<dbReference type="InterPro" id="IPR005480">
    <property type="entry name" value="CPSase_lsu_oligo"/>
</dbReference>
<dbReference type="NCBIfam" id="NF009455">
    <property type="entry name" value="PRK12815.1"/>
    <property type="match status" value="1"/>
</dbReference>
<feature type="binding site" evidence="19">
    <location>
        <position position="880"/>
    </location>
    <ligand>
        <name>ATP</name>
        <dbReference type="ChEBI" id="CHEBI:30616"/>
        <label>2</label>
    </ligand>
</feature>
<dbReference type="EC" id="6.3.4.16" evidence="19"/>
<feature type="binding site" evidence="19">
    <location>
        <position position="805"/>
    </location>
    <ligand>
        <name>ATP</name>
        <dbReference type="ChEBI" id="CHEBI:30616"/>
        <label>2</label>
    </ligand>
</feature>
<feature type="binding site" evidence="19">
    <location>
        <position position="880"/>
    </location>
    <ligand>
        <name>Mn(2+)</name>
        <dbReference type="ChEBI" id="CHEBI:29035"/>
        <label>3</label>
    </ligand>
</feature>
<evidence type="ECO:0000256" key="15">
    <source>
        <dbReference type="ARBA" id="ARBA00047359"/>
    </source>
</evidence>
<feature type="binding site" evidence="19">
    <location>
        <position position="344"/>
    </location>
    <ligand>
        <name>ATP</name>
        <dbReference type="ChEBI" id="CHEBI:30616"/>
        <label>1</label>
    </ligand>
</feature>
<dbReference type="EMBL" id="FRCB01000004">
    <property type="protein sequence ID" value="SHM09875.1"/>
    <property type="molecule type" value="Genomic_DNA"/>
</dbReference>
<dbReference type="GO" id="GO:0004088">
    <property type="term" value="F:carbamoyl-phosphate synthase (glutamine-hydrolyzing) activity"/>
    <property type="evidence" value="ECO:0007669"/>
    <property type="project" value="UniProtKB-UniRule"/>
</dbReference>
<comment type="pathway">
    <text evidence="3 19">Amino-acid biosynthesis; L-arginine biosynthesis; carbamoyl phosphate from bicarbonate: step 1/1.</text>
</comment>
<dbReference type="InterPro" id="IPR005483">
    <property type="entry name" value="CPSase_dom"/>
</dbReference>
<comment type="cofactor">
    <cofactor evidence="1">
        <name>Mn(2+)</name>
        <dbReference type="ChEBI" id="CHEBI:29035"/>
    </cofactor>
</comment>
<evidence type="ECO:0000256" key="4">
    <source>
        <dbReference type="ARBA" id="ARBA00009799"/>
    </source>
</evidence>
<comment type="catalytic activity">
    <reaction evidence="16 19">
        <text>hydrogencarbonate + L-glutamine + 2 ATP + H2O = carbamoyl phosphate + L-glutamate + 2 ADP + phosphate + 2 H(+)</text>
        <dbReference type="Rhea" id="RHEA:18633"/>
        <dbReference type="ChEBI" id="CHEBI:15377"/>
        <dbReference type="ChEBI" id="CHEBI:15378"/>
        <dbReference type="ChEBI" id="CHEBI:17544"/>
        <dbReference type="ChEBI" id="CHEBI:29985"/>
        <dbReference type="ChEBI" id="CHEBI:30616"/>
        <dbReference type="ChEBI" id="CHEBI:43474"/>
        <dbReference type="ChEBI" id="CHEBI:58228"/>
        <dbReference type="ChEBI" id="CHEBI:58359"/>
        <dbReference type="ChEBI" id="CHEBI:456216"/>
        <dbReference type="EC" id="6.3.5.5"/>
    </reaction>
</comment>
<dbReference type="Pfam" id="PF02142">
    <property type="entry name" value="MGS"/>
    <property type="match status" value="1"/>
</dbReference>
<dbReference type="GO" id="GO:0004087">
    <property type="term" value="F:carbamoyl-phosphate synthase (ammonia) activity"/>
    <property type="evidence" value="ECO:0007669"/>
    <property type="project" value="UniProtKB-EC"/>
</dbReference>
<gene>
    <name evidence="19" type="primary">carB</name>
    <name evidence="22" type="ORF">SAMN05443432_104399</name>
</gene>
<feature type="binding site" evidence="19">
    <location>
        <position position="880"/>
    </location>
    <ligand>
        <name>Mg(2+)</name>
        <dbReference type="ChEBI" id="CHEBI:18420"/>
        <label>3</label>
    </ligand>
</feature>
<evidence type="ECO:0000256" key="16">
    <source>
        <dbReference type="ARBA" id="ARBA00048816"/>
    </source>
</evidence>
<feature type="binding site" evidence="19">
    <location>
        <position position="346"/>
    </location>
    <ligand>
        <name>Mn(2+)</name>
        <dbReference type="ChEBI" id="CHEBI:29035"/>
        <label>2</label>
    </ligand>
</feature>
<dbReference type="InterPro" id="IPR011761">
    <property type="entry name" value="ATP-grasp"/>
</dbReference>
<dbReference type="InterPro" id="IPR036897">
    <property type="entry name" value="CarbamoylP_synth_lsu_oligo_sf"/>
</dbReference>
<dbReference type="FunFam" id="3.30.470.20:FF:000007">
    <property type="entry name" value="Carbamoyl-phosphate synthase large chain"/>
    <property type="match status" value="1"/>
</dbReference>
<dbReference type="FunFam" id="1.10.1030.10:FF:000002">
    <property type="entry name" value="Carbamoyl-phosphate synthase large chain"/>
    <property type="match status" value="1"/>
</dbReference>
<feature type="domain" description="ATP-grasp" evidence="20">
    <location>
        <begin position="730"/>
        <end position="921"/>
    </location>
</feature>
<dbReference type="Gene3D" id="3.40.50.20">
    <property type="match status" value="2"/>
</dbReference>
<dbReference type="SUPFAM" id="SSF56059">
    <property type="entry name" value="Glutathione synthetase ATP-binding domain-like"/>
    <property type="match status" value="2"/>
</dbReference>
<evidence type="ECO:0000256" key="11">
    <source>
        <dbReference type="ARBA" id="ARBA00022840"/>
    </source>
</evidence>
<dbReference type="PROSITE" id="PS00866">
    <property type="entry name" value="CPSASE_1"/>
    <property type="match status" value="1"/>
</dbReference>
<dbReference type="GO" id="GO:0044205">
    <property type="term" value="P:'de novo' UMP biosynthetic process"/>
    <property type="evidence" value="ECO:0007669"/>
    <property type="project" value="UniProtKB-UniRule"/>
</dbReference>
<dbReference type="InterPro" id="IPR016185">
    <property type="entry name" value="PreATP-grasp_dom_sf"/>
</dbReference>
<feature type="binding site" evidence="19">
    <location>
        <position position="344"/>
    </location>
    <ligand>
        <name>Mn(2+)</name>
        <dbReference type="ChEBI" id="CHEBI:29035"/>
        <label>2</label>
    </ligand>
</feature>
<dbReference type="InterPro" id="IPR011607">
    <property type="entry name" value="MGS-like_dom"/>
</dbReference>
<dbReference type="CDD" id="cd01424">
    <property type="entry name" value="MGS_CPS_II"/>
    <property type="match status" value="1"/>
</dbReference>
<dbReference type="Gene3D" id="3.30.1490.20">
    <property type="entry name" value="ATP-grasp fold, A domain"/>
    <property type="match status" value="1"/>
</dbReference>
<dbReference type="InterPro" id="IPR006275">
    <property type="entry name" value="CPSase_lsu"/>
</dbReference>
<dbReference type="Gene3D" id="1.10.1030.10">
    <property type="entry name" value="Carbamoyl-phosphate synthetase, large subunit oligomerisation domain"/>
    <property type="match status" value="1"/>
</dbReference>
<reference evidence="22 23" key="1">
    <citation type="submission" date="2016-11" db="EMBL/GenBank/DDBJ databases">
        <authorList>
            <person name="Varghese N."/>
            <person name="Submissions S."/>
        </authorList>
    </citation>
    <scope>NUCLEOTIDE SEQUENCE [LARGE SCALE GENOMIC DNA]</scope>
    <source>
        <strain evidence="22 23">DSM 28249</strain>
    </source>
</reference>
<dbReference type="FunFam" id="3.40.50.20:FF:000003">
    <property type="entry name" value="Carbamoyl-phosphate synthase large chain"/>
    <property type="match status" value="1"/>
</dbReference>
<dbReference type="PANTHER" id="PTHR11405">
    <property type="entry name" value="CARBAMOYLTRANSFERASE FAMILY MEMBER"/>
    <property type="match status" value="1"/>
</dbReference>
<dbReference type="HAMAP" id="MF_01210_A">
    <property type="entry name" value="CPSase_L_chain_A"/>
    <property type="match status" value="1"/>
</dbReference>
<dbReference type="InterPro" id="IPR013815">
    <property type="entry name" value="ATP_grasp_subdomain_1"/>
</dbReference>
<dbReference type="UniPathway" id="UPA00070">
    <property type="reaction ID" value="UER00115"/>
</dbReference>
<keyword evidence="7 19" id="KW-0028">Amino-acid biosynthesis</keyword>
<dbReference type="InterPro" id="IPR005479">
    <property type="entry name" value="CPAse_ATP-bd"/>
</dbReference>
<dbReference type="PANTHER" id="PTHR11405:SF53">
    <property type="entry name" value="CARBAMOYL-PHOSPHATE SYNTHASE [AMMONIA], MITOCHONDRIAL"/>
    <property type="match status" value="1"/>
</dbReference>
<comment type="function">
    <text evidence="17 19">Large subunit of the glutamine-dependent carbamoyl phosphate synthetase (CPSase). CPSase catalyzes the formation of carbamoyl phosphate from the ammonia moiety of glutamine, carbonate, and phosphate donated by ATP, constituting the first step of 2 biosynthetic pathways, one leading to arginine and/or urea and the other to pyrimidine nucleotides. The large subunit (synthetase) binds the substrates ammonia (free or transferred from glutamine from the small subunit), hydrogencarbonate and ATP and carries out an ATP-coupled ligase reaction, activating hydrogencarbonate by forming carboxy phosphate which reacts with ammonia to form carbamoyl phosphate.</text>
</comment>
<dbReference type="InterPro" id="IPR033937">
    <property type="entry name" value="MGS_CPS_CarB"/>
</dbReference>
<dbReference type="HAMAP" id="MF_01210_B">
    <property type="entry name" value="CPSase_L_chain_B"/>
    <property type="match status" value="1"/>
</dbReference>
<feature type="binding site" evidence="19">
    <location>
        <position position="346"/>
    </location>
    <ligand>
        <name>Mg(2+)</name>
        <dbReference type="ChEBI" id="CHEBI:18420"/>
        <label>2</label>
    </ligand>
</feature>
<comment type="caution">
    <text evidence="19">Lacks conserved residue(s) required for the propagation of feature annotation.</text>
</comment>
<feature type="binding site" evidence="19">
    <location>
        <position position="255"/>
    </location>
    <ligand>
        <name>ATP</name>
        <dbReference type="ChEBI" id="CHEBI:30616"/>
        <label>1</label>
    </ligand>
</feature>
<dbReference type="PROSITE" id="PS00867">
    <property type="entry name" value="CPSASE_2"/>
    <property type="match status" value="2"/>
</dbReference>
<evidence type="ECO:0000313" key="23">
    <source>
        <dbReference type="Proteomes" id="UP000322545"/>
    </source>
</evidence>
<evidence type="ECO:0000256" key="2">
    <source>
        <dbReference type="ARBA" id="ARBA00004812"/>
    </source>
</evidence>
<feature type="binding site" evidence="19">
    <location>
        <position position="330"/>
    </location>
    <ligand>
        <name>ATP</name>
        <dbReference type="ChEBI" id="CHEBI:30616"/>
        <label>1</label>
    </ligand>
</feature>
<proteinExistence type="inferred from homology"/>
<keyword evidence="5 19" id="KW-0055">Arginine biosynthesis</keyword>
<dbReference type="SUPFAM" id="SSF52440">
    <property type="entry name" value="PreATP-grasp domain"/>
    <property type="match status" value="2"/>
</dbReference>
<feature type="binding site" evidence="19">
    <location>
        <position position="812"/>
    </location>
    <ligand>
        <name>ATP</name>
        <dbReference type="ChEBI" id="CHEBI:30616"/>
        <label>2</label>
    </ligand>
</feature>
<keyword evidence="12" id="KW-0460">Magnesium</keyword>